<keyword evidence="2" id="KW-1185">Reference proteome</keyword>
<gene>
    <name evidence="1" type="ORF">AUC70_05210</name>
</gene>
<evidence type="ECO:0000313" key="2">
    <source>
        <dbReference type="Proteomes" id="UP000094172"/>
    </source>
</evidence>
<dbReference type="Gene3D" id="3.40.50.1000">
    <property type="entry name" value="HAD superfamily/HAD-like"/>
    <property type="match status" value="1"/>
</dbReference>
<proteinExistence type="predicted"/>
<dbReference type="EMBL" id="LPWE01000011">
    <property type="protein sequence ID" value="ODR95122.1"/>
    <property type="molecule type" value="Genomic_DNA"/>
</dbReference>
<organism evidence="1 2">
    <name type="scientific">Methyloceanibacter stevinii</name>
    <dbReference type="NCBI Taxonomy" id="1774970"/>
    <lineage>
        <taxon>Bacteria</taxon>
        <taxon>Pseudomonadati</taxon>
        <taxon>Pseudomonadota</taxon>
        <taxon>Alphaproteobacteria</taxon>
        <taxon>Hyphomicrobiales</taxon>
        <taxon>Hyphomicrobiaceae</taxon>
        <taxon>Methyloceanibacter</taxon>
    </lineage>
</organism>
<accession>A0A1E3VNQ5</accession>
<dbReference type="InterPro" id="IPR036412">
    <property type="entry name" value="HAD-like_sf"/>
</dbReference>
<dbReference type="SFLD" id="SFLDS00003">
    <property type="entry name" value="Haloacid_Dehalogenase"/>
    <property type="match status" value="1"/>
</dbReference>
<dbReference type="Proteomes" id="UP000094172">
    <property type="component" value="Unassembled WGS sequence"/>
</dbReference>
<dbReference type="SFLD" id="SFLDG01129">
    <property type="entry name" value="C1.5:_HAD__Beta-PGM__Phosphata"/>
    <property type="match status" value="1"/>
</dbReference>
<dbReference type="SUPFAM" id="SSF56784">
    <property type="entry name" value="HAD-like"/>
    <property type="match status" value="1"/>
</dbReference>
<reference evidence="1 2" key="1">
    <citation type="journal article" date="2016" name="Environ. Microbiol.">
        <title>New Methyloceanibacter diversity from North Sea sediments includes methanotroph containing solely the soluble methane monooxygenase.</title>
        <authorList>
            <person name="Vekeman B."/>
            <person name="Kerckhof F.M."/>
            <person name="Cremers G."/>
            <person name="de Vos P."/>
            <person name="Vandamme P."/>
            <person name="Boon N."/>
            <person name="Op den Camp H.J."/>
            <person name="Heylen K."/>
        </authorList>
    </citation>
    <scope>NUCLEOTIDE SEQUENCE [LARGE SCALE GENOMIC DNA]</scope>
    <source>
        <strain evidence="1 2">R-67176</strain>
    </source>
</reference>
<evidence type="ECO:0000313" key="1">
    <source>
        <dbReference type="EMBL" id="ODR95122.1"/>
    </source>
</evidence>
<name>A0A1E3VNQ5_9HYPH</name>
<dbReference type="InterPro" id="IPR023214">
    <property type="entry name" value="HAD_sf"/>
</dbReference>
<dbReference type="RefSeq" id="WP_069444419.1">
    <property type="nucleotide sequence ID" value="NZ_LPWE01000011.1"/>
</dbReference>
<dbReference type="Gene3D" id="1.10.286.50">
    <property type="match status" value="1"/>
</dbReference>
<sequence length="221" mass="25053">MSQAHRTVFLFDVDDTLLDNDRMKSDLGDYVAATFGDASRDELWAIYEEQRDKHGYADFLGTLERFRLAHLGDMRIGELANWVIDYPFADRLFPDALAAVRHVSQWGLPVILTDGDGVYQPHKLERAGLITAFDGRVLNYVHKENELDAVKRAFPAEHYVLIDDKLSLLDAVKRAWGDTVTTVFPRQGHYANDPAKLKDLPPADIEIARIADLLTHDFSTL</sequence>
<comment type="caution">
    <text evidence="1">The sequence shown here is derived from an EMBL/GenBank/DDBJ whole genome shotgun (WGS) entry which is preliminary data.</text>
</comment>
<protein>
    <submittedName>
        <fullName evidence="1">Haloacid dehalogenase</fullName>
    </submittedName>
</protein>
<dbReference type="STRING" id="1774970.AUC70_05210"/>
<dbReference type="Pfam" id="PF00702">
    <property type="entry name" value="Hydrolase"/>
    <property type="match status" value="1"/>
</dbReference>
<dbReference type="AlphaFoldDB" id="A0A1E3VNQ5"/>